<evidence type="ECO:0000313" key="1">
    <source>
        <dbReference type="EMBL" id="GGT89669.1"/>
    </source>
</evidence>
<evidence type="ECO:0000313" key="2">
    <source>
        <dbReference type="Proteomes" id="UP000646776"/>
    </source>
</evidence>
<dbReference type="RefSeq" id="WP_189717540.1">
    <property type="nucleotide sequence ID" value="NZ_BMSA01000036.1"/>
</dbReference>
<organism evidence="1 2">
    <name type="scientific">Streptomyces phaeofaciens</name>
    <dbReference type="NCBI Taxonomy" id="68254"/>
    <lineage>
        <taxon>Bacteria</taxon>
        <taxon>Bacillati</taxon>
        <taxon>Actinomycetota</taxon>
        <taxon>Actinomycetes</taxon>
        <taxon>Kitasatosporales</taxon>
        <taxon>Streptomycetaceae</taxon>
        <taxon>Streptomyces</taxon>
    </lineage>
</organism>
<dbReference type="EMBL" id="BMSA01000036">
    <property type="protein sequence ID" value="GGT89669.1"/>
    <property type="molecule type" value="Genomic_DNA"/>
</dbReference>
<proteinExistence type="predicted"/>
<accession>A0A918HQG9</accession>
<keyword evidence="2" id="KW-1185">Reference proteome</keyword>
<dbReference type="AlphaFoldDB" id="A0A918HQG9"/>
<dbReference type="Proteomes" id="UP000646776">
    <property type="component" value="Unassembled WGS sequence"/>
</dbReference>
<protein>
    <submittedName>
        <fullName evidence="1">Uncharacterized protein</fullName>
    </submittedName>
</protein>
<reference evidence="1" key="1">
    <citation type="journal article" date="2014" name="Int. J. Syst. Evol. Microbiol.">
        <title>Complete genome sequence of Corynebacterium casei LMG S-19264T (=DSM 44701T), isolated from a smear-ripened cheese.</title>
        <authorList>
            <consortium name="US DOE Joint Genome Institute (JGI-PGF)"/>
            <person name="Walter F."/>
            <person name="Albersmeier A."/>
            <person name="Kalinowski J."/>
            <person name="Ruckert C."/>
        </authorList>
    </citation>
    <scope>NUCLEOTIDE SEQUENCE</scope>
    <source>
        <strain evidence="1">JCM 4125</strain>
    </source>
</reference>
<reference evidence="1" key="2">
    <citation type="submission" date="2020-09" db="EMBL/GenBank/DDBJ databases">
        <authorList>
            <person name="Sun Q."/>
            <person name="Ohkuma M."/>
        </authorList>
    </citation>
    <scope>NUCLEOTIDE SEQUENCE</scope>
    <source>
        <strain evidence="1">JCM 4125</strain>
    </source>
</reference>
<name>A0A918HQG9_9ACTN</name>
<comment type="caution">
    <text evidence="1">The sequence shown here is derived from an EMBL/GenBank/DDBJ whole genome shotgun (WGS) entry which is preliminary data.</text>
</comment>
<sequence length="163" mass="18349">MMDELRPGRAEMNRLTTTLRITGETESVVAMQVGYQRQAISRGSDPAVNGGPRLQVDFSSGQALLYADRPQRQQVGERLGNTVRLWSKEYRVHRRRLWPKLLFTVSAGERTVLRVRERFGRNGGARVFDTHSDAALDPVVALALLLLEGRPHTMGFGRGDYDL</sequence>
<gene>
    <name evidence="1" type="ORF">GCM10010226_79840</name>
</gene>